<reference evidence="2" key="1">
    <citation type="submission" date="2017-07" db="EMBL/GenBank/DDBJ databases">
        <title>Taro Niue Genome Assembly and Annotation.</title>
        <authorList>
            <person name="Atibalentja N."/>
            <person name="Keating K."/>
            <person name="Fields C.J."/>
        </authorList>
    </citation>
    <scope>NUCLEOTIDE SEQUENCE</scope>
    <source>
        <strain evidence="2">Niue_2</strain>
        <tissue evidence="2">Leaf</tissue>
    </source>
</reference>
<evidence type="ECO:0000313" key="2">
    <source>
        <dbReference type="EMBL" id="MQL69860.1"/>
    </source>
</evidence>
<dbReference type="EMBL" id="NMUH01000049">
    <property type="protein sequence ID" value="MQL69860.1"/>
    <property type="molecule type" value="Genomic_DNA"/>
</dbReference>
<evidence type="ECO:0000313" key="3">
    <source>
        <dbReference type="Proteomes" id="UP000652761"/>
    </source>
</evidence>
<comment type="caution">
    <text evidence="2">The sequence shown here is derived from an EMBL/GenBank/DDBJ whole genome shotgun (WGS) entry which is preliminary data.</text>
</comment>
<proteinExistence type="predicted"/>
<feature type="region of interest" description="Disordered" evidence="1">
    <location>
        <begin position="67"/>
        <end position="97"/>
    </location>
</feature>
<evidence type="ECO:0000256" key="1">
    <source>
        <dbReference type="SAM" id="MobiDB-lite"/>
    </source>
</evidence>
<keyword evidence="3" id="KW-1185">Reference proteome</keyword>
<dbReference type="Proteomes" id="UP000652761">
    <property type="component" value="Unassembled WGS sequence"/>
</dbReference>
<sequence length="143" mass="15924">MQYIWPSTHHNSLACPLRICPTPTWTSRIPSRNGPVLLPRAPPPQPFCFRSLSLSLSRLLYHSVPERPSRRLHPSKSPTATGRCKCSPRRRNRPLQMGGGRLLRESGIGIVTVGILKIRGGLEDCKNRDGGGELFLLRLILAV</sequence>
<accession>A0A843TKU7</accession>
<name>A0A843TKU7_COLES</name>
<organism evidence="2 3">
    <name type="scientific">Colocasia esculenta</name>
    <name type="common">Wild taro</name>
    <name type="synonym">Arum esculentum</name>
    <dbReference type="NCBI Taxonomy" id="4460"/>
    <lineage>
        <taxon>Eukaryota</taxon>
        <taxon>Viridiplantae</taxon>
        <taxon>Streptophyta</taxon>
        <taxon>Embryophyta</taxon>
        <taxon>Tracheophyta</taxon>
        <taxon>Spermatophyta</taxon>
        <taxon>Magnoliopsida</taxon>
        <taxon>Liliopsida</taxon>
        <taxon>Araceae</taxon>
        <taxon>Aroideae</taxon>
        <taxon>Colocasieae</taxon>
        <taxon>Colocasia</taxon>
    </lineage>
</organism>
<dbReference type="AlphaFoldDB" id="A0A843TKU7"/>
<protein>
    <submittedName>
        <fullName evidence="2">Uncharacterized protein</fullName>
    </submittedName>
</protein>
<gene>
    <name evidence="2" type="ORF">Taro_002144</name>
</gene>